<evidence type="ECO:0000256" key="3">
    <source>
        <dbReference type="ARBA" id="ARBA00022694"/>
    </source>
</evidence>
<dbReference type="Proteomes" id="UP000011014">
    <property type="component" value="Unassembled WGS sequence"/>
</dbReference>
<dbReference type="OrthoDB" id="10248987at2759"/>
<comment type="pathway">
    <text evidence="5 6">tRNA modification; 5-methoxycarbonylmethyl-2-thiouridine-tRNA biosynthesis.</text>
</comment>
<evidence type="ECO:0000256" key="6">
    <source>
        <dbReference type="RuleBase" id="RU361182"/>
    </source>
</evidence>
<comment type="similarity">
    <text evidence="5 6">Belongs to the URM1 family.</text>
</comment>
<proteinExistence type="inferred from homology"/>
<dbReference type="PANTHER" id="PTHR14986">
    <property type="entry name" value="RURM1 PROTEIN"/>
    <property type="match status" value="1"/>
</dbReference>
<evidence type="ECO:0000313" key="7">
    <source>
        <dbReference type="EMBL" id="CBY11291.1"/>
    </source>
</evidence>
<dbReference type="Pfam" id="PF09138">
    <property type="entry name" value="Urm1"/>
    <property type="match status" value="1"/>
</dbReference>
<sequence>MEVTLEFCGGAETAHNRGEKFLTFKSENKEPKVSDIFAQVRRKKLIDDIDALIESDKDVKPGVLVLINDADWELFNEAEYQVCKNDRITFVSTLHGG</sequence>
<comment type="subcellular location">
    <subcellularLocation>
        <location evidence="5 6">Cytoplasm</location>
    </subcellularLocation>
</comment>
<dbReference type="AlphaFoldDB" id="E4XMZ5"/>
<dbReference type="Proteomes" id="UP000001307">
    <property type="component" value="Unassembled WGS sequence"/>
</dbReference>
<keyword evidence="2 5" id="KW-1017">Isopeptide bond</keyword>
<dbReference type="SUPFAM" id="SSF54285">
    <property type="entry name" value="MoaD/ThiS"/>
    <property type="match status" value="1"/>
</dbReference>
<comment type="PTM">
    <text evidence="5">C-terminal thiocarboxylation occurs in 2 steps, it is first acyl-adenylated (-COAMP) via the hesA/moeB/thiF part of the MOCS3/UBA4 homolog, then thiocarboxylated (-COSH) via the rhodanese domain of the MOCS3/UBA4 homolog.</text>
</comment>
<gene>
    <name evidence="7" type="ORF">GSOID_T00015545001</name>
    <name evidence="8" type="ORF">GSOID_T00021263001</name>
</gene>
<feature type="cross-link" description="Glycyl lysine isopeptide (Gly-Lys) (interchain with K-? in acceptor proteins)" evidence="5">
    <location>
        <position position="97"/>
    </location>
</feature>
<dbReference type="EMBL" id="FN654411">
    <property type="protein sequence ID" value="CBY33359.1"/>
    <property type="molecule type" value="Genomic_DNA"/>
</dbReference>
<reference evidence="7 9" key="1">
    <citation type="journal article" date="2010" name="Science">
        <title>Plasticity of animal genome architecture unmasked by rapid evolution of a pelagic tunicate.</title>
        <authorList>
            <person name="Denoeud F."/>
            <person name="Henriet S."/>
            <person name="Mungpakdee S."/>
            <person name="Aury J.M."/>
            <person name="Da Silva C."/>
            <person name="Brinkmann H."/>
            <person name="Mikhaleva J."/>
            <person name="Olsen L.C."/>
            <person name="Jubin C."/>
            <person name="Canestro C."/>
            <person name="Bouquet J.M."/>
            <person name="Danks G."/>
            <person name="Poulain J."/>
            <person name="Campsteijn C."/>
            <person name="Adamski M."/>
            <person name="Cross I."/>
            <person name="Yadetie F."/>
            <person name="Muffato M."/>
            <person name="Louis A."/>
            <person name="Butcher S."/>
            <person name="Tsagkogeorga G."/>
            <person name="Konrad A."/>
            <person name="Singh S."/>
            <person name="Jensen M.F."/>
            <person name="Cong E.H."/>
            <person name="Eikeseth-Otteraa H."/>
            <person name="Noel B."/>
            <person name="Anthouard V."/>
            <person name="Porcel B.M."/>
            <person name="Kachouri-Lafond R."/>
            <person name="Nishino A."/>
            <person name="Ugolini M."/>
            <person name="Chourrout P."/>
            <person name="Nishida H."/>
            <person name="Aasland R."/>
            <person name="Huzurbazar S."/>
            <person name="Westhof E."/>
            <person name="Delsuc F."/>
            <person name="Lehrach H."/>
            <person name="Reinhardt R."/>
            <person name="Weissenbach J."/>
            <person name="Roy S.W."/>
            <person name="Artiguenave F."/>
            <person name="Postlethwait J.H."/>
            <person name="Manak J.R."/>
            <person name="Thompson E.M."/>
            <person name="Jaillon O."/>
            <person name="Du Pasquier L."/>
            <person name="Boudinot P."/>
            <person name="Liberles D.A."/>
            <person name="Volff J.N."/>
            <person name="Philippe H."/>
            <person name="Lenhard B."/>
            <person name="Roest Crollius H."/>
            <person name="Wincker P."/>
            <person name="Chourrout D."/>
        </authorList>
    </citation>
    <scope>NUCLEOTIDE SEQUENCE [LARGE SCALE GENOMIC DNA]</scope>
</reference>
<dbReference type="InterPro" id="IPR016155">
    <property type="entry name" value="Mopterin_synth/thiamin_S_b"/>
</dbReference>
<organism evidence="7 9">
    <name type="scientific">Oikopleura dioica</name>
    <name type="common">Tunicate</name>
    <dbReference type="NCBI Taxonomy" id="34765"/>
    <lineage>
        <taxon>Eukaryota</taxon>
        <taxon>Metazoa</taxon>
        <taxon>Chordata</taxon>
        <taxon>Tunicata</taxon>
        <taxon>Appendicularia</taxon>
        <taxon>Copelata</taxon>
        <taxon>Oikopleuridae</taxon>
        <taxon>Oikopleura</taxon>
    </lineage>
</organism>
<dbReference type="GO" id="GO:0002098">
    <property type="term" value="P:tRNA wobble uridine modification"/>
    <property type="evidence" value="ECO:0007669"/>
    <property type="project" value="UniProtKB-UniRule"/>
</dbReference>
<feature type="modified residue" description="1-thioglycine" evidence="5">
    <location>
        <position position="97"/>
    </location>
</feature>
<evidence type="ECO:0000313" key="9">
    <source>
        <dbReference type="Proteomes" id="UP000001307"/>
    </source>
</evidence>
<evidence type="ECO:0000256" key="4">
    <source>
        <dbReference type="ARBA" id="ARBA00022786"/>
    </source>
</evidence>
<accession>E4XMZ5</accession>
<dbReference type="InterPro" id="IPR015221">
    <property type="entry name" value="Urm1"/>
</dbReference>
<evidence type="ECO:0000256" key="5">
    <source>
        <dbReference type="HAMAP-Rule" id="MF_03048"/>
    </source>
</evidence>
<dbReference type="CDD" id="cd01764">
    <property type="entry name" value="Ubl_Urm1"/>
    <property type="match status" value="1"/>
</dbReference>
<evidence type="ECO:0000313" key="8">
    <source>
        <dbReference type="EMBL" id="CBY33359.1"/>
    </source>
</evidence>
<comment type="function">
    <text evidence="5">Acts as a sulfur carrier required for 2-thiolation of mcm(5)S(2)U at tRNA wobble positions of cytosolic tRNA(Lys), tRNA(Glu) and tRNA(Gln). Serves as sulfur donor in tRNA 2-thiolation reaction by being thiocarboxylated (-COSH) at its C-terminus by the MOCS3/UBA4 homolog. The sulfur is then transferred to tRNA to form 2-thiolation of mcm(5)S(2)U. Also acts as a ubiquitin-like protein (UBL) that is covalently conjugated via an isopeptide bond to lysine residues of target proteins. The thiocarboxylated form serves as substrate for conjugation and oxidative stress specifically induces the formation of UBL-protein conjugates.</text>
</comment>
<evidence type="ECO:0000256" key="1">
    <source>
        <dbReference type="ARBA" id="ARBA00022490"/>
    </source>
</evidence>
<evidence type="ECO:0000256" key="2">
    <source>
        <dbReference type="ARBA" id="ARBA00022499"/>
    </source>
</evidence>
<dbReference type="Gene3D" id="3.10.20.30">
    <property type="match status" value="1"/>
</dbReference>
<dbReference type="HAMAP" id="MF_03048">
    <property type="entry name" value="Urm1"/>
    <property type="match status" value="1"/>
</dbReference>
<keyword evidence="3 5" id="KW-0819">tRNA processing</keyword>
<protein>
    <recommendedName>
        <fullName evidence="5">Ubiquitin-related modifier 1 homolog</fullName>
    </recommendedName>
</protein>
<dbReference type="GO" id="GO:0032447">
    <property type="term" value="P:protein urmylation"/>
    <property type="evidence" value="ECO:0007669"/>
    <property type="project" value="UniProtKB-UniRule"/>
</dbReference>
<dbReference type="GO" id="GO:0034227">
    <property type="term" value="P:tRNA thio-modification"/>
    <property type="evidence" value="ECO:0007669"/>
    <property type="project" value="UniProtKB-UniRule"/>
</dbReference>
<dbReference type="UniPathway" id="UPA00988"/>
<keyword evidence="1 5" id="KW-0963">Cytoplasm</keyword>
<keyword evidence="9" id="KW-1185">Reference proteome</keyword>
<name>E4XMZ5_OIKDI</name>
<dbReference type="InterPro" id="IPR012675">
    <property type="entry name" value="Beta-grasp_dom_sf"/>
</dbReference>
<keyword evidence="4 5" id="KW-0833">Ubl conjugation pathway</keyword>
<dbReference type="EMBL" id="FN653080">
    <property type="protein sequence ID" value="CBY11291.1"/>
    <property type="molecule type" value="Genomic_DNA"/>
</dbReference>
<dbReference type="GO" id="GO:0005829">
    <property type="term" value="C:cytosol"/>
    <property type="evidence" value="ECO:0007669"/>
    <property type="project" value="UniProtKB-UniRule"/>
</dbReference>